<dbReference type="NCBIfam" id="NF047352">
    <property type="entry name" value="P_loop_sacsin"/>
    <property type="match status" value="1"/>
</dbReference>
<dbReference type="PANTHER" id="PTHR32387">
    <property type="entry name" value="WU:FJ29H11"/>
    <property type="match status" value="1"/>
</dbReference>
<dbReference type="OrthoDB" id="2796942at2759"/>
<feature type="compositionally biased region" description="Basic and acidic residues" evidence="2">
    <location>
        <begin position="2184"/>
        <end position="2196"/>
    </location>
</feature>
<feature type="domain" description="HAM1-like N-terminal" evidence="3">
    <location>
        <begin position="1437"/>
        <end position="1629"/>
    </location>
</feature>
<dbReference type="InterPro" id="IPR058210">
    <property type="entry name" value="SACS/Nov_dom"/>
</dbReference>
<dbReference type="Pfam" id="PF19343">
    <property type="entry name" value="HAM1_N"/>
    <property type="match status" value="2"/>
</dbReference>
<organism evidence="5 6">
    <name type="scientific">Steccherinum ochraceum</name>
    <dbReference type="NCBI Taxonomy" id="92696"/>
    <lineage>
        <taxon>Eukaryota</taxon>
        <taxon>Fungi</taxon>
        <taxon>Dikarya</taxon>
        <taxon>Basidiomycota</taxon>
        <taxon>Agaricomycotina</taxon>
        <taxon>Agaricomycetes</taxon>
        <taxon>Polyporales</taxon>
        <taxon>Steccherinaceae</taxon>
        <taxon>Steccherinum</taxon>
    </lineage>
</organism>
<evidence type="ECO:0000256" key="1">
    <source>
        <dbReference type="SAM" id="Coils"/>
    </source>
</evidence>
<evidence type="ECO:0000313" key="6">
    <source>
        <dbReference type="Proteomes" id="UP000292702"/>
    </source>
</evidence>
<dbReference type="STRING" id="92696.A0A4R0RMC7"/>
<dbReference type="EMBL" id="RWJN01000139">
    <property type="protein sequence ID" value="TCD66329.1"/>
    <property type="molecule type" value="Genomic_DNA"/>
</dbReference>
<feature type="coiled-coil region" evidence="1">
    <location>
        <begin position="1627"/>
        <end position="1658"/>
    </location>
</feature>
<reference evidence="5 6" key="1">
    <citation type="submission" date="2018-11" db="EMBL/GenBank/DDBJ databases">
        <title>Genome assembly of Steccherinum ochraceum LE-BIN_3174, the white-rot fungus of the Steccherinaceae family (The Residual Polyporoid clade, Polyporales, Basidiomycota).</title>
        <authorList>
            <person name="Fedorova T.V."/>
            <person name="Glazunova O.A."/>
            <person name="Landesman E.O."/>
            <person name="Moiseenko K.V."/>
            <person name="Psurtseva N.V."/>
            <person name="Savinova O.S."/>
            <person name="Shakhova N.V."/>
            <person name="Tyazhelova T.V."/>
            <person name="Vasina D.V."/>
        </authorList>
    </citation>
    <scope>NUCLEOTIDE SEQUENCE [LARGE SCALE GENOMIC DNA]</scope>
    <source>
        <strain evidence="5 6">LE-BIN_3174</strain>
    </source>
</reference>
<feature type="region of interest" description="Disordered" evidence="2">
    <location>
        <begin position="2298"/>
        <end position="2329"/>
    </location>
</feature>
<dbReference type="InterPro" id="IPR052957">
    <property type="entry name" value="Auxin_embryo_med"/>
</dbReference>
<evidence type="ECO:0000256" key="2">
    <source>
        <dbReference type="SAM" id="MobiDB-lite"/>
    </source>
</evidence>
<dbReference type="SUPFAM" id="SSF55874">
    <property type="entry name" value="ATPase domain of HSP90 chaperone/DNA topoisomerase II/histidine kinase"/>
    <property type="match status" value="1"/>
</dbReference>
<keyword evidence="6" id="KW-1185">Reference proteome</keyword>
<evidence type="ECO:0008006" key="7">
    <source>
        <dbReference type="Google" id="ProtNLM"/>
    </source>
</evidence>
<feature type="domain" description="Sacsin/Nov" evidence="4">
    <location>
        <begin position="85"/>
        <end position="137"/>
    </location>
</feature>
<protein>
    <recommendedName>
        <fullName evidence="7">Protein NO VEIN C-terminal domain-containing protein</fullName>
    </recommendedName>
</protein>
<proteinExistence type="predicted"/>
<evidence type="ECO:0000313" key="5">
    <source>
        <dbReference type="EMBL" id="TCD66329.1"/>
    </source>
</evidence>
<feature type="compositionally biased region" description="Basic and acidic residues" evidence="2">
    <location>
        <begin position="2298"/>
        <end position="2322"/>
    </location>
</feature>
<feature type="region of interest" description="Disordered" evidence="2">
    <location>
        <begin position="2184"/>
        <end position="2241"/>
    </location>
</feature>
<sequence length="2329" mass="261126">MDLIESIRRELGFIQVRGQPAVESAIRELGGNLGRALNSLSNELYSKATHFLLEFIQNADDNVYPSQAVPTLRITLEPGWLVIECNEVGFTAENVKALCKIGASTKKGQEGYIGEKGIGFKAVFKIADVVYVLSRDFTFYFNRDSELGMITPIWTRDHQVRKGWTTFRLKLSDSNVRHMKTHLSQIQPSLLLFLRRLRQVEVVVAGRRRTFFREASQSDKDIVLKAVEGSQVEFHRFLVLKHQVSTYTDDAKRFGISTSQLVLAFPLTMDEKPVIMDQAVYAFLPLRNFGFKFLIQGDFLTPSSREDILCDLRWNITIRDAIPQAFIQAIEEFKSRPSLQFEWFRFIPDGVSDSFMRPVQDALIEQLQSQPVILCDDGEYRAPAEVIMEPYSDDDDVPLIPPNFLSGRHYLSTQYDLTVHQSTLETLGVKSMTEEDLLKGLAEMYYDTSFLESRTEAWHESVCECLMDILTEDESTRWQMKSLRIVPLTDNSWSTSWLSHLHFNPSSADIPLDLGVYFVRPLPPQSFRYKLFQSLGITEADPRGIAGRILEIHSKADAHIQRTSLLAHVRYLFDHRLDLEAILSVDLELWVGATGDTVVRSTELYMNHPRYPSEFSLSQFFNAPFIAVEYMTLYPMDSRDFKQWSNWLQDKLGIQTTPRVIDGGLSSEFSSILKTVETAKLLRFLRVYWGDVRERVLNSPDALAELRSTTVTCTNGTTERLEATFLATSKLAKFNDLLFLPIVDPDDPSWEFLEHLGVSLKLDGMYSLKRLIRLSETPHAKRSDVTDLYKQLEARFDEGDNTKAIRDAFKQHKLILGVWNKPNKPKEWLGLTDVVWVAPRSVQSKCQLDAQFPHLKKFFISLGVPADCPPDILLDEIKPIAAEWKGKLITDEVFQRVSDILIDIDRVLFHASRRSKPVDLGWLYALRSEAIFPVRSPSVGLTLLSINDTFYLPDRSGSLAQLFTDTVPIIANPQWMGKPGKSLLSISYLLNHEEFKPKLRSLDQVVKSKTTTQGQRVRDKLLSEQYTKRVQLIRKMLLYNAGGRSSRVYLRAMNVFQVESVETTFSVGSATRSIPDELALELVQTAHGGELGMIIGRNCTASRRDLTLSRKIADLLHLETAAVHLALTTPLDSVEATFRHLNIVPVAEYEEEEEFYRQNGDGAESLPFSFDRKAASPDFKDVFGSAEPQLRAAGFRTTLSHTQKFQLNYKFGSLAMSETRELTFSAAASAAPNSTIVIPSIPNYPQPSPENNHFQPSDDSTVLETFGEFYVFQVLKSNLPKFGVDNWTSKHRVRSGFKPLTDTARAAFVYPDVQGKMTDILYGSETRQKWSAQWPTYYFDVKTTEGAMTESFRMTKDEFSLAADLTIRNPNEIPAEIYALVRVADINQSTRSFKMFPDPHRLIYDRKITMASYSTTMSITLKASSENAKHSIAKVTEIAVALRSGKLPSQDQLNHILRQLLQSALSSEENEGQSTHGTARLSDRSRTLVEAARETVDAVMQIGLEKNYDDKLQDLVHLCSQIDSQSVHADVAIDVGEDVDVQRAAENLPTTDEVSDDASKLLNALRSLTRLLLTSSAFRLIVSDIFASAREVFADAAAEVRHVAERVQGVVQTMEEVARPMDVDAVRERALEVAQGVSDEAEVAEEEVKRRLDEMNEEAPDRIREIVTARIQQAIIQAHQNPAYRDALQTIMDLFQKYIFKISAAVEGIQSVERDGSRVLPTFTPIVWTDDEDLSLALSHLRVLLARFASGHAVDDVLDSLYAVVWDVVNVPAEADQENITEVKTYFSSLALWFNQALQDPSYSTSAEGTAQINALFDQARSFVHDALNADPATAPVWVRDVQHLVHEVQAFMSKFGSDKSSQRLLAALDNLSTATSLFMQAFTADIPTLSRQASLQIQKTKRQVRNDLLSWLLPRLLRAIRVVPMPRVEYKDSLVEAAIDALLLTSSSLGTSLVPDHIRVQTFNDVELDFTPPPGHSGYTSLLDALPGLGPLQPHQHTQVRSCTRIKIHADGIRLSAEDIGYYVRFMGSLGLGYEDEGLLSVDVGSQGSAETTSCAEGGVSLDVDLVTETTDSSLSNASSTSTSSPLFTVQDVHVTVPHLHFSLNHTRHPIMSAFIQPLSGPIARTAVGYYLRRQIWEGLELVGRLAGEVLAERAILDEEEDQSSGLGWEAYLTAALNVLGRERDTEGSEDEARAGIRSGAPSPPETHTYPTTQGIVRTTRTRVEEPSSSSQNPDDGVEESTLAIGIGPQILPGKGEPHNLENGETGLRDVAREALEEVQGAVDVVVDEVRRDVRGAEDSAVEAGRRGRERLRREEGREGWQSDAFDW</sequence>
<evidence type="ECO:0000259" key="3">
    <source>
        <dbReference type="Pfam" id="PF19343"/>
    </source>
</evidence>
<feature type="compositionally biased region" description="Polar residues" evidence="2">
    <location>
        <begin position="2210"/>
        <end position="2220"/>
    </location>
</feature>
<dbReference type="InterPro" id="IPR036890">
    <property type="entry name" value="HATPase_C_sf"/>
</dbReference>
<evidence type="ECO:0000259" key="4">
    <source>
        <dbReference type="Pfam" id="PF25794"/>
    </source>
</evidence>
<dbReference type="Gene3D" id="3.30.565.10">
    <property type="entry name" value="Histidine kinase-like ATPase, C-terminal domain"/>
    <property type="match status" value="1"/>
</dbReference>
<comment type="caution">
    <text evidence="5">The sequence shown here is derived from an EMBL/GenBank/DDBJ whole genome shotgun (WGS) entry which is preliminary data.</text>
</comment>
<dbReference type="InterPro" id="IPR045967">
    <property type="entry name" value="HAM1-like_N"/>
</dbReference>
<dbReference type="Proteomes" id="UP000292702">
    <property type="component" value="Unassembled WGS sequence"/>
</dbReference>
<accession>A0A4R0RMC7</accession>
<dbReference type="PANTHER" id="PTHR32387:SF0">
    <property type="entry name" value="PROTEIN NO VEIN"/>
    <property type="match status" value="1"/>
</dbReference>
<name>A0A4R0RMC7_9APHY</name>
<keyword evidence="1" id="KW-0175">Coiled coil</keyword>
<dbReference type="Pfam" id="PF25794">
    <property type="entry name" value="SACS"/>
    <property type="match status" value="1"/>
</dbReference>
<feature type="domain" description="HAM1-like N-terminal" evidence="3">
    <location>
        <begin position="1633"/>
        <end position="1966"/>
    </location>
</feature>
<gene>
    <name evidence="5" type="ORF">EIP91_001478</name>
</gene>